<dbReference type="PROSITE" id="PS51186">
    <property type="entry name" value="GNAT"/>
    <property type="match status" value="1"/>
</dbReference>
<dbReference type="GO" id="GO:0008999">
    <property type="term" value="F:protein-N-terminal-alanine acetyltransferase activity"/>
    <property type="evidence" value="ECO:0007669"/>
    <property type="project" value="UniProtKB-EC"/>
</dbReference>
<dbReference type="AlphaFoldDB" id="A0A1H6R582"/>
<comment type="catalytic activity">
    <reaction evidence="5">
        <text>N-terminal L-alanyl-[ribosomal protein bS18] + acetyl-CoA = N-terminal N(alpha)-acetyl-L-alanyl-[ribosomal protein bS18] + CoA + H(+)</text>
        <dbReference type="Rhea" id="RHEA:43756"/>
        <dbReference type="Rhea" id="RHEA-COMP:10676"/>
        <dbReference type="Rhea" id="RHEA-COMP:10677"/>
        <dbReference type="ChEBI" id="CHEBI:15378"/>
        <dbReference type="ChEBI" id="CHEBI:57287"/>
        <dbReference type="ChEBI" id="CHEBI:57288"/>
        <dbReference type="ChEBI" id="CHEBI:64718"/>
        <dbReference type="ChEBI" id="CHEBI:83683"/>
        <dbReference type="EC" id="2.3.1.266"/>
    </reaction>
</comment>
<evidence type="ECO:0000313" key="8">
    <source>
        <dbReference type="Proteomes" id="UP000183028"/>
    </source>
</evidence>
<gene>
    <name evidence="7" type="ORF">SAMN04487834_100646</name>
</gene>
<keyword evidence="8" id="KW-1185">Reference proteome</keyword>
<protein>
    <recommendedName>
        <fullName evidence="5">[Ribosomal protein bS18]-alanine N-acetyltransferase</fullName>
        <ecNumber evidence="5">2.3.1.266</ecNumber>
    </recommendedName>
</protein>
<proteinExistence type="inferred from homology"/>
<dbReference type="RefSeq" id="WP_074781959.1">
    <property type="nucleotide sequence ID" value="NZ_CACVPP010000061.1"/>
</dbReference>
<dbReference type="InterPro" id="IPR050680">
    <property type="entry name" value="YpeA/RimI_acetyltransf"/>
</dbReference>
<dbReference type="InterPro" id="IPR016181">
    <property type="entry name" value="Acyl_CoA_acyltransferase"/>
</dbReference>
<dbReference type="PANTHER" id="PTHR43420">
    <property type="entry name" value="ACETYLTRANSFERASE"/>
    <property type="match status" value="1"/>
</dbReference>
<dbReference type="InterPro" id="IPR000182">
    <property type="entry name" value="GNAT_dom"/>
</dbReference>
<keyword evidence="4" id="KW-0012">Acyltransferase</keyword>
<keyword evidence="2 5" id="KW-0963">Cytoplasm</keyword>
<dbReference type="STRING" id="322505.SAMN04487836_10966"/>
<evidence type="ECO:0000313" key="7">
    <source>
        <dbReference type="EMBL" id="SEI49606.1"/>
    </source>
</evidence>
<dbReference type="Gene3D" id="3.40.630.30">
    <property type="match status" value="1"/>
</dbReference>
<evidence type="ECO:0000256" key="1">
    <source>
        <dbReference type="ARBA" id="ARBA00005395"/>
    </source>
</evidence>
<dbReference type="SUPFAM" id="SSF55729">
    <property type="entry name" value="Acyl-CoA N-acyltransferases (Nat)"/>
    <property type="match status" value="1"/>
</dbReference>
<evidence type="ECO:0000259" key="6">
    <source>
        <dbReference type="PROSITE" id="PS51186"/>
    </source>
</evidence>
<dbReference type="Pfam" id="PF00583">
    <property type="entry name" value="Acetyltransf_1"/>
    <property type="match status" value="1"/>
</dbReference>
<dbReference type="Proteomes" id="UP000183028">
    <property type="component" value="Unassembled WGS sequence"/>
</dbReference>
<sequence>MLLRAMRLSDLDNIMPLEHQLFSSPWSKDDYIYELSSNPYAKYYVLEDDKIVGYVGIWITYETAQITTIGIAKERQGEGLSKLLMNKVIEETKDCEAITLEVRVSNVKAIKLYESYGFKKEAIRKDYYLDNHEDAYLMMKERKI</sequence>
<dbReference type="NCBIfam" id="TIGR01575">
    <property type="entry name" value="rimI"/>
    <property type="match status" value="1"/>
</dbReference>
<dbReference type="InterPro" id="IPR006464">
    <property type="entry name" value="AcTrfase_RimI/Ard1"/>
</dbReference>
<dbReference type="OrthoDB" id="9794566at2"/>
<dbReference type="EC" id="2.3.1.266" evidence="5"/>
<evidence type="ECO:0000256" key="4">
    <source>
        <dbReference type="ARBA" id="ARBA00023315"/>
    </source>
</evidence>
<keyword evidence="3 7" id="KW-0808">Transferase</keyword>
<dbReference type="EMBL" id="FNYK01000006">
    <property type="protein sequence ID" value="SEI49606.1"/>
    <property type="molecule type" value="Genomic_DNA"/>
</dbReference>
<dbReference type="GO" id="GO:0005737">
    <property type="term" value="C:cytoplasm"/>
    <property type="evidence" value="ECO:0007669"/>
    <property type="project" value="UniProtKB-SubCell"/>
</dbReference>
<name>A0A1H6R582_9FIRM</name>
<evidence type="ECO:0000256" key="3">
    <source>
        <dbReference type="ARBA" id="ARBA00022679"/>
    </source>
</evidence>
<dbReference type="CDD" id="cd04301">
    <property type="entry name" value="NAT_SF"/>
    <property type="match status" value="1"/>
</dbReference>
<comment type="similarity">
    <text evidence="1 5">Belongs to the acetyltransferase family. RimI subfamily.</text>
</comment>
<comment type="subcellular location">
    <subcellularLocation>
        <location evidence="5">Cytoplasm</location>
    </subcellularLocation>
</comment>
<accession>A0A1H6R582</accession>
<comment type="function">
    <text evidence="5">Acetylates the N-terminal alanine of ribosomal protein bS18.</text>
</comment>
<reference evidence="8" key="1">
    <citation type="submission" date="2016-10" db="EMBL/GenBank/DDBJ databases">
        <authorList>
            <person name="Varghese N."/>
        </authorList>
    </citation>
    <scope>NUCLEOTIDE SEQUENCE [LARGE SCALE GENOMIC DNA]</scope>
    <source>
        <strain evidence="8">DSM 20406</strain>
    </source>
</reference>
<dbReference type="eggNOG" id="COG0456">
    <property type="taxonomic scope" value="Bacteria"/>
</dbReference>
<dbReference type="PANTHER" id="PTHR43420:SF44">
    <property type="entry name" value="ACETYLTRANSFERASE YPEA"/>
    <property type="match status" value="1"/>
</dbReference>
<evidence type="ECO:0000256" key="2">
    <source>
        <dbReference type="ARBA" id="ARBA00022490"/>
    </source>
</evidence>
<evidence type="ECO:0000256" key="5">
    <source>
        <dbReference type="RuleBase" id="RU363094"/>
    </source>
</evidence>
<organism evidence="7 8">
    <name type="scientific">Sharpea azabuensis</name>
    <dbReference type="NCBI Taxonomy" id="322505"/>
    <lineage>
        <taxon>Bacteria</taxon>
        <taxon>Bacillati</taxon>
        <taxon>Bacillota</taxon>
        <taxon>Erysipelotrichia</taxon>
        <taxon>Erysipelotrichales</taxon>
        <taxon>Coprobacillaceae</taxon>
        <taxon>Sharpea</taxon>
    </lineage>
</organism>
<feature type="domain" description="N-acetyltransferase" evidence="6">
    <location>
        <begin position="1"/>
        <end position="143"/>
    </location>
</feature>